<keyword evidence="9" id="KW-1185">Reference proteome</keyword>
<comment type="subcellular location">
    <subcellularLocation>
        <location evidence="6">Nucleus outer membrane</location>
        <topology evidence="6">Single-pass membrane protein</topology>
    </subcellularLocation>
</comment>
<evidence type="ECO:0000256" key="7">
    <source>
        <dbReference type="SAM" id="Phobius"/>
    </source>
</evidence>
<dbReference type="SUPFAM" id="SSF53474">
    <property type="entry name" value="alpha/beta-Hydrolases"/>
    <property type="match status" value="1"/>
</dbReference>
<dbReference type="EMBL" id="JAGMUU010000008">
    <property type="protein sequence ID" value="KAH7146811.1"/>
    <property type="molecule type" value="Genomic_DNA"/>
</dbReference>
<accession>A0A9P9EX92</accession>
<evidence type="ECO:0000256" key="2">
    <source>
        <dbReference type="ARBA" id="ARBA00022692"/>
    </source>
</evidence>
<reference evidence="8" key="1">
    <citation type="journal article" date="2021" name="Nat. Commun.">
        <title>Genetic determinants of endophytism in the Arabidopsis root mycobiome.</title>
        <authorList>
            <person name="Mesny F."/>
            <person name="Miyauchi S."/>
            <person name="Thiergart T."/>
            <person name="Pickel B."/>
            <person name="Atanasova L."/>
            <person name="Karlsson M."/>
            <person name="Huettel B."/>
            <person name="Barry K.W."/>
            <person name="Haridas S."/>
            <person name="Chen C."/>
            <person name="Bauer D."/>
            <person name="Andreopoulos W."/>
            <person name="Pangilinan J."/>
            <person name="LaButti K."/>
            <person name="Riley R."/>
            <person name="Lipzen A."/>
            <person name="Clum A."/>
            <person name="Drula E."/>
            <person name="Henrissat B."/>
            <person name="Kohler A."/>
            <person name="Grigoriev I.V."/>
            <person name="Martin F.M."/>
            <person name="Hacquard S."/>
        </authorList>
    </citation>
    <scope>NUCLEOTIDE SEQUENCE</scope>
    <source>
        <strain evidence="8">MPI-CAGE-AT-0021</strain>
    </source>
</reference>
<evidence type="ECO:0008006" key="10">
    <source>
        <dbReference type="Google" id="ProtNLM"/>
    </source>
</evidence>
<protein>
    <recommendedName>
        <fullName evidence="10">Indole-diterpene biosynthesis protein PaxU</fullName>
    </recommendedName>
</protein>
<keyword evidence="5" id="KW-0539">Nucleus</keyword>
<keyword evidence="4 7" id="KW-0472">Membrane</keyword>
<evidence type="ECO:0000256" key="1">
    <source>
        <dbReference type="ARBA" id="ARBA00007387"/>
    </source>
</evidence>
<sequence>MLCTWVAANPKHIAKYTASYQRLFPNASILIVQTWTYDVIFQPTDGFHSARLQPAHDIILSFLDAYLGSDDAGIVFHAFSNGGALTTGLLAMMLRCSRPHHKDLLHALVLDSCPGQGGYFASTYAIIVSARLHTYPYAVYTITSFLVYVAALYIAACGPLEIETMVDRIRRRLNDESLIGLNVPRLYLYSKVDELVHWTDVASHAGEARRKGYEVDEVVFQSSEHYAHLQEDAAKYWDAVSDFLRTARIVGDKI</sequence>
<name>A0A9P9EX92_9HYPO</name>
<dbReference type="Proteomes" id="UP000717696">
    <property type="component" value="Unassembled WGS sequence"/>
</dbReference>
<evidence type="ECO:0000256" key="5">
    <source>
        <dbReference type="ARBA" id="ARBA00023242"/>
    </source>
</evidence>
<evidence type="ECO:0000256" key="3">
    <source>
        <dbReference type="ARBA" id="ARBA00022989"/>
    </source>
</evidence>
<dbReference type="InterPro" id="IPR029058">
    <property type="entry name" value="AB_hydrolase_fold"/>
</dbReference>
<feature type="transmembrane region" description="Helical" evidence="7">
    <location>
        <begin position="139"/>
        <end position="162"/>
    </location>
</feature>
<dbReference type="GO" id="GO:0005640">
    <property type="term" value="C:nuclear outer membrane"/>
    <property type="evidence" value="ECO:0007669"/>
    <property type="project" value="UniProtKB-SubCell"/>
</dbReference>
<gene>
    <name evidence="8" type="ORF">B0J13DRAFT_584290</name>
</gene>
<dbReference type="Gene3D" id="3.40.50.1820">
    <property type="entry name" value="alpha/beta hydrolase"/>
    <property type="match status" value="1"/>
</dbReference>
<keyword evidence="3 7" id="KW-1133">Transmembrane helix</keyword>
<organism evidence="8 9">
    <name type="scientific">Dactylonectria estremocensis</name>
    <dbReference type="NCBI Taxonomy" id="1079267"/>
    <lineage>
        <taxon>Eukaryota</taxon>
        <taxon>Fungi</taxon>
        <taxon>Dikarya</taxon>
        <taxon>Ascomycota</taxon>
        <taxon>Pezizomycotina</taxon>
        <taxon>Sordariomycetes</taxon>
        <taxon>Hypocreomycetidae</taxon>
        <taxon>Hypocreales</taxon>
        <taxon>Nectriaceae</taxon>
        <taxon>Dactylonectria</taxon>
    </lineage>
</organism>
<evidence type="ECO:0000256" key="6">
    <source>
        <dbReference type="ARBA" id="ARBA00034303"/>
    </source>
</evidence>
<dbReference type="AlphaFoldDB" id="A0A9P9EX92"/>
<dbReference type="OrthoDB" id="77878at2759"/>
<dbReference type="PANTHER" id="PTHR12265">
    <property type="entry name" value="TRANSMEMBRANE PROTEIN 53"/>
    <property type="match status" value="1"/>
</dbReference>
<comment type="similarity">
    <text evidence="1">Belongs to the TMEM53 family.</text>
</comment>
<feature type="transmembrane region" description="Helical" evidence="7">
    <location>
        <begin position="104"/>
        <end position="127"/>
    </location>
</feature>
<feature type="transmembrane region" description="Helical" evidence="7">
    <location>
        <begin position="74"/>
        <end position="92"/>
    </location>
</feature>
<dbReference type="PANTHER" id="PTHR12265:SF30">
    <property type="entry name" value="TRANSMEMBRANE PROTEIN 53"/>
    <property type="match status" value="1"/>
</dbReference>
<evidence type="ECO:0000256" key="4">
    <source>
        <dbReference type="ARBA" id="ARBA00023136"/>
    </source>
</evidence>
<dbReference type="Pfam" id="PF05705">
    <property type="entry name" value="DUF829"/>
    <property type="match status" value="1"/>
</dbReference>
<keyword evidence="2 7" id="KW-0812">Transmembrane</keyword>
<proteinExistence type="inferred from homology"/>
<evidence type="ECO:0000313" key="8">
    <source>
        <dbReference type="EMBL" id="KAH7146811.1"/>
    </source>
</evidence>
<dbReference type="InterPro" id="IPR008547">
    <property type="entry name" value="DUF829_TMEM53"/>
</dbReference>
<evidence type="ECO:0000313" key="9">
    <source>
        <dbReference type="Proteomes" id="UP000717696"/>
    </source>
</evidence>
<comment type="caution">
    <text evidence="8">The sequence shown here is derived from an EMBL/GenBank/DDBJ whole genome shotgun (WGS) entry which is preliminary data.</text>
</comment>